<dbReference type="KEGG" id="crq:GCK72_007542"/>
<evidence type="ECO:0000313" key="9">
    <source>
        <dbReference type="EMBL" id="KAF1767583.1"/>
    </source>
</evidence>
<dbReference type="GO" id="GO:0008270">
    <property type="term" value="F:zinc ion binding"/>
    <property type="evidence" value="ECO:0007669"/>
    <property type="project" value="UniProtKB-KW"/>
</dbReference>
<dbReference type="PANTHER" id="PTHR45718">
    <property type="entry name" value="TRANSCRIPTIONAL ACTIVATOR CUBITUS INTERRUPTUS"/>
    <property type="match status" value="1"/>
</dbReference>
<evidence type="ECO:0000256" key="7">
    <source>
        <dbReference type="PROSITE-ProRule" id="PRU00042"/>
    </source>
</evidence>
<dbReference type="Proteomes" id="UP000483820">
    <property type="component" value="Chromosome II"/>
</dbReference>
<evidence type="ECO:0000256" key="2">
    <source>
        <dbReference type="ARBA" id="ARBA00022723"/>
    </source>
</evidence>
<comment type="subcellular location">
    <subcellularLocation>
        <location evidence="1">Nucleus</location>
    </subcellularLocation>
</comment>
<dbReference type="GO" id="GO:0007224">
    <property type="term" value="P:smoothened signaling pathway"/>
    <property type="evidence" value="ECO:0007669"/>
    <property type="project" value="TreeGrafter"/>
</dbReference>
<evidence type="ECO:0000259" key="8">
    <source>
        <dbReference type="PROSITE" id="PS50157"/>
    </source>
</evidence>
<proteinExistence type="predicted"/>
<evidence type="ECO:0000256" key="5">
    <source>
        <dbReference type="ARBA" id="ARBA00022833"/>
    </source>
</evidence>
<organism evidence="9 10">
    <name type="scientific">Caenorhabditis remanei</name>
    <name type="common">Caenorhabditis vulgaris</name>
    <dbReference type="NCBI Taxonomy" id="31234"/>
    <lineage>
        <taxon>Eukaryota</taxon>
        <taxon>Metazoa</taxon>
        <taxon>Ecdysozoa</taxon>
        <taxon>Nematoda</taxon>
        <taxon>Chromadorea</taxon>
        <taxon>Rhabditida</taxon>
        <taxon>Rhabditina</taxon>
        <taxon>Rhabditomorpha</taxon>
        <taxon>Rhabditoidea</taxon>
        <taxon>Rhabditidae</taxon>
        <taxon>Peloderinae</taxon>
        <taxon>Caenorhabditis</taxon>
    </lineage>
</organism>
<feature type="domain" description="C2H2-type" evidence="8">
    <location>
        <begin position="288"/>
        <end position="317"/>
    </location>
</feature>
<feature type="domain" description="C2H2-type" evidence="8">
    <location>
        <begin position="231"/>
        <end position="258"/>
    </location>
</feature>
<evidence type="ECO:0000256" key="3">
    <source>
        <dbReference type="ARBA" id="ARBA00022737"/>
    </source>
</evidence>
<accession>A0A6A5HMJ6</accession>
<feature type="domain" description="C2H2-type" evidence="8">
    <location>
        <begin position="259"/>
        <end position="288"/>
    </location>
</feature>
<dbReference type="PROSITE" id="PS50157">
    <property type="entry name" value="ZINC_FINGER_C2H2_2"/>
    <property type="match status" value="4"/>
</dbReference>
<dbReference type="InterPro" id="IPR036236">
    <property type="entry name" value="Znf_C2H2_sf"/>
</dbReference>
<dbReference type="EMBL" id="WUAV01000002">
    <property type="protein sequence ID" value="KAF1767583.1"/>
    <property type="molecule type" value="Genomic_DNA"/>
</dbReference>
<dbReference type="GeneID" id="9826486"/>
<evidence type="ECO:0000256" key="1">
    <source>
        <dbReference type="ARBA" id="ARBA00004123"/>
    </source>
</evidence>
<dbReference type="SUPFAM" id="SSF57667">
    <property type="entry name" value="beta-beta-alpha zinc fingers"/>
    <property type="match status" value="3"/>
</dbReference>
<keyword evidence="5" id="KW-0862">Zinc</keyword>
<dbReference type="Gene3D" id="3.30.160.60">
    <property type="entry name" value="Classic Zinc Finger"/>
    <property type="match status" value="4"/>
</dbReference>
<evidence type="ECO:0000313" key="10">
    <source>
        <dbReference type="Proteomes" id="UP000483820"/>
    </source>
</evidence>
<dbReference type="PROSITE" id="PS00028">
    <property type="entry name" value="ZINC_FINGER_C2H2_1"/>
    <property type="match status" value="4"/>
</dbReference>
<dbReference type="InterPro" id="IPR013087">
    <property type="entry name" value="Znf_C2H2_type"/>
</dbReference>
<keyword evidence="2" id="KW-0479">Metal-binding</keyword>
<dbReference type="FunFam" id="3.30.160.60:FF:000671">
    <property type="entry name" value="Zinc finger protein 26"/>
    <property type="match status" value="1"/>
</dbReference>
<reference evidence="9 10" key="1">
    <citation type="submission" date="2019-12" db="EMBL/GenBank/DDBJ databases">
        <title>Chromosome-level assembly of the Caenorhabditis remanei genome.</title>
        <authorList>
            <person name="Teterina A.A."/>
            <person name="Willis J.H."/>
            <person name="Phillips P.C."/>
        </authorList>
    </citation>
    <scope>NUCLEOTIDE SEQUENCE [LARGE SCALE GENOMIC DNA]</scope>
    <source>
        <strain evidence="9 10">PX506</strain>
        <tissue evidence="9">Whole organism</tissue>
    </source>
</reference>
<dbReference type="CTD" id="9826486"/>
<dbReference type="GO" id="GO:0005634">
    <property type="term" value="C:nucleus"/>
    <property type="evidence" value="ECO:0007669"/>
    <property type="project" value="UniProtKB-SubCell"/>
</dbReference>
<dbReference type="Pfam" id="PF00096">
    <property type="entry name" value="zf-C2H2"/>
    <property type="match status" value="2"/>
</dbReference>
<dbReference type="PANTHER" id="PTHR45718:SF6">
    <property type="entry name" value="ZINC FINGER PROTEIN GLI2"/>
    <property type="match status" value="1"/>
</dbReference>
<evidence type="ECO:0000256" key="6">
    <source>
        <dbReference type="ARBA" id="ARBA00023242"/>
    </source>
</evidence>
<dbReference type="InterPro" id="IPR043359">
    <property type="entry name" value="GLI-like"/>
</dbReference>
<gene>
    <name evidence="9" type="ORF">GCK72_007542</name>
</gene>
<sequence>MYNQHHNSFRDKYLDAPYSFHSSWGPAPSFYPPNCHHSASYMCNMSLAIPPNTFSSETPQNPVTQKLKALQVTPIVTDQIFFHNQVQSPPTHLPYIGQPPLFSCTPYHPSNLLNTPATTPNSLYPNTPENQCYNMAYGSPTDPKLTNQNPRDNQAQQAQYQIADQQLRCLWNTDSNPCEKLFSNSKELGLHVRGEHAKGKHICQWGTCAKYFKQSYKLVSHLPVHTGEKRFRCDTCAKTFGRAENLKIHQRTHTGEKPFACTHSGCDKRFGNSSDRKKHMHSHSEKRYFCEHSDCGKNYSDPSTLRNHNQTHHKDQIFKLRPLPTAIENTGPSFKEFQSNPFGEDYITNYQMCYNYHQPDF</sequence>
<comment type="caution">
    <text evidence="9">The sequence shown here is derived from an EMBL/GenBank/DDBJ whole genome shotgun (WGS) entry which is preliminary data.</text>
</comment>
<keyword evidence="6" id="KW-0539">Nucleus</keyword>
<name>A0A6A5HMJ6_CAERE</name>
<dbReference type="RefSeq" id="XP_003100163.2">
    <property type="nucleotide sequence ID" value="XM_003100115.2"/>
</dbReference>
<dbReference type="GO" id="GO:0000978">
    <property type="term" value="F:RNA polymerase II cis-regulatory region sequence-specific DNA binding"/>
    <property type="evidence" value="ECO:0007669"/>
    <property type="project" value="TreeGrafter"/>
</dbReference>
<dbReference type="FunFam" id="3.30.160.60:FF:000100">
    <property type="entry name" value="Zinc finger 45-like"/>
    <property type="match status" value="1"/>
</dbReference>
<dbReference type="AlphaFoldDB" id="A0A6A5HMJ6"/>
<keyword evidence="4 7" id="KW-0863">Zinc-finger</keyword>
<evidence type="ECO:0000256" key="4">
    <source>
        <dbReference type="ARBA" id="ARBA00022771"/>
    </source>
</evidence>
<feature type="domain" description="C2H2-type" evidence="8">
    <location>
        <begin position="201"/>
        <end position="230"/>
    </location>
</feature>
<keyword evidence="3" id="KW-0677">Repeat</keyword>
<protein>
    <recommendedName>
        <fullName evidence="8">C2H2-type domain-containing protein</fullName>
    </recommendedName>
</protein>
<dbReference type="GO" id="GO:0000981">
    <property type="term" value="F:DNA-binding transcription factor activity, RNA polymerase II-specific"/>
    <property type="evidence" value="ECO:0007669"/>
    <property type="project" value="TreeGrafter"/>
</dbReference>
<dbReference type="SMART" id="SM00355">
    <property type="entry name" value="ZnF_C2H2"/>
    <property type="match status" value="5"/>
</dbReference>